<dbReference type="PROSITE" id="PS50280">
    <property type="entry name" value="SET"/>
    <property type="match status" value="1"/>
</dbReference>
<evidence type="ECO:0000313" key="6">
    <source>
        <dbReference type="Proteomes" id="UP000229600"/>
    </source>
</evidence>
<dbReference type="InterPro" id="IPR003616">
    <property type="entry name" value="Post-SET_dom"/>
</dbReference>
<keyword evidence="2" id="KW-0949">S-adenosyl-L-methionine</keyword>
<dbReference type="InterPro" id="IPR046341">
    <property type="entry name" value="SET_dom_sf"/>
</dbReference>
<dbReference type="SMART" id="SM00317">
    <property type="entry name" value="SET"/>
    <property type="match status" value="1"/>
</dbReference>
<dbReference type="PROSITE" id="PS50868">
    <property type="entry name" value="POST_SET"/>
    <property type="match status" value="1"/>
</dbReference>
<comment type="caution">
    <text evidence="5">The sequence shown here is derived from an EMBL/GenBank/DDBJ whole genome shotgun (WGS) entry which is preliminary data.</text>
</comment>
<dbReference type="Gene3D" id="2.170.270.10">
    <property type="entry name" value="SET domain"/>
    <property type="match status" value="1"/>
</dbReference>
<evidence type="ECO:0000313" key="5">
    <source>
        <dbReference type="EMBL" id="PIR04046.1"/>
    </source>
</evidence>
<dbReference type="InterPro" id="IPR053201">
    <property type="entry name" value="Flavunoidine_N-MTase"/>
</dbReference>
<evidence type="ECO:0000259" key="3">
    <source>
        <dbReference type="PROSITE" id="PS50280"/>
    </source>
</evidence>
<dbReference type="SUPFAM" id="SSF82199">
    <property type="entry name" value="SET domain"/>
    <property type="match status" value="1"/>
</dbReference>
<dbReference type="EMBL" id="PCWN01000007">
    <property type="protein sequence ID" value="PIR04046.1"/>
    <property type="molecule type" value="Genomic_DNA"/>
</dbReference>
<proteinExistence type="predicted"/>
<protein>
    <recommendedName>
        <fullName evidence="7">SET domain-containing protein-lysine N-methyltransferase</fullName>
    </recommendedName>
</protein>
<evidence type="ECO:0000256" key="2">
    <source>
        <dbReference type="ARBA" id="ARBA00022691"/>
    </source>
</evidence>
<accession>A0A2H0N7G2</accession>
<dbReference type="AlphaFoldDB" id="A0A2H0N7G2"/>
<feature type="domain" description="Post-SET" evidence="4">
    <location>
        <begin position="124"/>
        <end position="140"/>
    </location>
</feature>
<dbReference type="InterPro" id="IPR001214">
    <property type="entry name" value="SET_dom"/>
</dbReference>
<keyword evidence="1" id="KW-0808">Transferase</keyword>
<dbReference type="PANTHER" id="PTHR12350:SF19">
    <property type="entry name" value="SET DOMAIN-CONTAINING PROTEIN"/>
    <property type="match status" value="1"/>
</dbReference>
<reference evidence="5 6" key="1">
    <citation type="submission" date="2017-09" db="EMBL/GenBank/DDBJ databases">
        <title>Depth-based differentiation of microbial function through sediment-hosted aquifers and enrichment of novel symbionts in the deep terrestrial subsurface.</title>
        <authorList>
            <person name="Probst A.J."/>
            <person name="Ladd B."/>
            <person name="Jarett J.K."/>
            <person name="Geller-Mcgrath D.E."/>
            <person name="Sieber C.M."/>
            <person name="Emerson J.B."/>
            <person name="Anantharaman K."/>
            <person name="Thomas B.C."/>
            <person name="Malmstrom R."/>
            <person name="Stieglmeier M."/>
            <person name="Klingl A."/>
            <person name="Woyke T."/>
            <person name="Ryan C.M."/>
            <person name="Banfield J.F."/>
        </authorList>
    </citation>
    <scope>NUCLEOTIDE SEQUENCE [LARGE SCALE GENOMIC DNA]</scope>
    <source>
        <strain evidence="5">CG11_big_fil_rev_8_21_14_0_20_39_34</strain>
    </source>
</reference>
<evidence type="ECO:0008006" key="7">
    <source>
        <dbReference type="Google" id="ProtNLM"/>
    </source>
</evidence>
<gene>
    <name evidence="5" type="ORF">COV59_02570</name>
</gene>
<evidence type="ECO:0000256" key="1">
    <source>
        <dbReference type="ARBA" id="ARBA00022679"/>
    </source>
</evidence>
<sequence length="175" mass="20228">MMSRKQDWKSPKANIQESSIGGRGLFANADIKQGEKVIIWGGNYTDKAGSLEAEKKGFLVIQWDDDLFSVENRGEDEGYFINHSCDSNMWMEDAYTLVTNRDVSKGAEFTIDYGLFEADESYKSKWECKCGSSLCRKVVTGFDWQREDLQNRYKEHFSPLINKRIEHLKKTEIEV</sequence>
<dbReference type="GO" id="GO:0016740">
    <property type="term" value="F:transferase activity"/>
    <property type="evidence" value="ECO:0007669"/>
    <property type="project" value="UniProtKB-KW"/>
</dbReference>
<name>A0A2H0N7G2_9BACT</name>
<feature type="domain" description="SET" evidence="3">
    <location>
        <begin position="11"/>
        <end position="114"/>
    </location>
</feature>
<organism evidence="5 6">
    <name type="scientific">Candidatus Magasanikbacteria bacterium CG11_big_fil_rev_8_21_14_0_20_39_34</name>
    <dbReference type="NCBI Taxonomy" id="1974653"/>
    <lineage>
        <taxon>Bacteria</taxon>
        <taxon>Candidatus Magasanikiibacteriota</taxon>
    </lineage>
</organism>
<dbReference type="Proteomes" id="UP000229600">
    <property type="component" value="Unassembled WGS sequence"/>
</dbReference>
<dbReference type="Pfam" id="PF00856">
    <property type="entry name" value="SET"/>
    <property type="match status" value="1"/>
</dbReference>
<dbReference type="PANTHER" id="PTHR12350">
    <property type="entry name" value="HISTONE-LYSINE N-METHYLTRANSFERASE-RELATED"/>
    <property type="match status" value="1"/>
</dbReference>
<evidence type="ECO:0000259" key="4">
    <source>
        <dbReference type="PROSITE" id="PS50868"/>
    </source>
</evidence>